<evidence type="ECO:0000313" key="5">
    <source>
        <dbReference type="Proteomes" id="UP000193335"/>
    </source>
</evidence>
<comment type="caution">
    <text evidence="4">The sequence shown here is derived from an EMBL/GenBank/DDBJ whole genome shotgun (WGS) entry which is preliminary data.</text>
</comment>
<dbReference type="Proteomes" id="UP000193335">
    <property type="component" value="Unassembled WGS sequence"/>
</dbReference>
<dbReference type="Pfam" id="PF00486">
    <property type="entry name" value="Trans_reg_C"/>
    <property type="match status" value="1"/>
</dbReference>
<dbReference type="PRINTS" id="PR00364">
    <property type="entry name" value="DISEASERSIST"/>
</dbReference>
<dbReference type="InterPro" id="IPR027417">
    <property type="entry name" value="P-loop_NTPase"/>
</dbReference>
<evidence type="ECO:0000259" key="3">
    <source>
        <dbReference type="PROSITE" id="PS51755"/>
    </source>
</evidence>
<dbReference type="GO" id="GO:0000160">
    <property type="term" value="P:phosphorelay signal transduction system"/>
    <property type="evidence" value="ECO:0007669"/>
    <property type="project" value="InterPro"/>
</dbReference>
<dbReference type="GO" id="GO:0003677">
    <property type="term" value="F:DNA binding"/>
    <property type="evidence" value="ECO:0007669"/>
    <property type="project" value="UniProtKB-UniRule"/>
</dbReference>
<dbReference type="Gene3D" id="1.10.10.10">
    <property type="entry name" value="Winged helix-like DNA-binding domain superfamily/Winged helix DNA-binding domain"/>
    <property type="match status" value="2"/>
</dbReference>
<sequence length="949" mass="102696">MNRRHDGRPGDVLCFGPFSLFVAARLLKRADETIPLGGRALDVLIALAERAGETVSYDELISTAWPSVTVDESNLRVQIASLRKALGGEDGGRYISNVAGRGYCFVAPVSRSTERLPIAESERPRKLPPPLGRMVGRDDVVRAVSEQLLTARFVSIVGPGGIGKTTVVVSVAHALLGGFSGAVSFVDLSALTNPQLVPTAVASALGLILQSPDPFGSLVSFLGDKKILLVLDNCEHVIESTAVLAERVVSEAPQVHILATSREALRVEGERVHLLYSLDCPPDQVGLTAAEVLKFPAAQLFMERAAASGYSVALGDEEAPIVANICRRLDGIALAIELAASHAGSLGIRGIAELLDNRFSLLWHGRRTALPRHQTLHAMLDWSYNLLPEHERAILRRLSVFVGDFTFEAASAIAYAAEPDEEGSTGAFENLLAKSLISTTPVHGPTYYRLLDTTRAYAKAKLAGRGELDHVARRHANFFSDFLRDDELVQSRFGEWDLSGYASHIGNVRAALEWAFSDDGDVSIGVELAAWAAPLFVGLSLLEECARWCERALACLEDAARGTRQEMILQEALALSAMYTSGNSEQVRAAIERGLAIEEKFGDRRHKLQLLYGLYRLLMRLGDFRGALDTVRKAAAFAEDAQDQAGLVVADFMLGACYHFMGDQSAAQFHDERGMTRAANTGTVIPNFFGFDYRIYAPISLARTLWLRGFADQARQLAKTAIDGAAHDNPLSMCVALAYGSAVFVWSGDFDMAAEYAERLVKYSDRYSMEPYRAAGDGLKGTIAIAREDLVAGVDLLRSAIGTLSAGRPNHQLTPFAGALAEGLHMIGQVEEALITVDGAISRAHDCGSTFDLPELLRVKAQILAAIPRYGSGPAINCLSEAIQVGRKQSALALELRSTMSLARLLAQEGQRDQAGHELGLVLNRFTEGFQTRDLKLARALLDDLLTSS</sequence>
<keyword evidence="1 2" id="KW-0238">DNA-binding</keyword>
<dbReference type="CDD" id="cd00383">
    <property type="entry name" value="trans_reg_C"/>
    <property type="match status" value="1"/>
</dbReference>
<dbReference type="Pfam" id="PF00931">
    <property type="entry name" value="NB-ARC"/>
    <property type="match status" value="1"/>
</dbReference>
<dbReference type="InterPro" id="IPR011990">
    <property type="entry name" value="TPR-like_helical_dom_sf"/>
</dbReference>
<dbReference type="PROSITE" id="PS51755">
    <property type="entry name" value="OMPR_PHOB"/>
    <property type="match status" value="1"/>
</dbReference>
<dbReference type="SUPFAM" id="SSF46894">
    <property type="entry name" value="C-terminal effector domain of the bipartite response regulators"/>
    <property type="match status" value="1"/>
</dbReference>
<dbReference type="InterPro" id="IPR001867">
    <property type="entry name" value="OmpR/PhoB-type_DNA-bd"/>
</dbReference>
<proteinExistence type="predicted"/>
<dbReference type="Gene3D" id="1.25.40.10">
    <property type="entry name" value="Tetratricopeptide repeat domain"/>
    <property type="match status" value="1"/>
</dbReference>
<feature type="DNA-binding region" description="OmpR/PhoB-type" evidence="2">
    <location>
        <begin position="10"/>
        <end position="107"/>
    </location>
</feature>
<dbReference type="GO" id="GO:0006355">
    <property type="term" value="P:regulation of DNA-templated transcription"/>
    <property type="evidence" value="ECO:0007669"/>
    <property type="project" value="InterPro"/>
</dbReference>
<dbReference type="SMART" id="SM00862">
    <property type="entry name" value="Trans_reg_C"/>
    <property type="match status" value="1"/>
</dbReference>
<dbReference type="SUPFAM" id="SSF81901">
    <property type="entry name" value="HCP-like"/>
    <property type="match status" value="1"/>
</dbReference>
<dbReference type="InterPro" id="IPR016032">
    <property type="entry name" value="Sig_transdc_resp-reg_C-effctor"/>
</dbReference>
<dbReference type="PANTHER" id="PTHR47691">
    <property type="entry name" value="REGULATOR-RELATED"/>
    <property type="match status" value="1"/>
</dbReference>
<evidence type="ECO:0000256" key="2">
    <source>
        <dbReference type="PROSITE-ProRule" id="PRU01091"/>
    </source>
</evidence>
<dbReference type="InterPro" id="IPR036388">
    <property type="entry name" value="WH-like_DNA-bd_sf"/>
</dbReference>
<dbReference type="PANTHER" id="PTHR47691:SF3">
    <property type="entry name" value="HTH-TYPE TRANSCRIPTIONAL REGULATOR RV0890C-RELATED"/>
    <property type="match status" value="1"/>
</dbReference>
<dbReference type="Pfam" id="PF25872">
    <property type="entry name" value="HTH_77"/>
    <property type="match status" value="1"/>
</dbReference>
<gene>
    <name evidence="4" type="ORF">BSZ19_25805</name>
</gene>
<organism evidence="4 5">
    <name type="scientific">Bradyrhizobium japonicum</name>
    <dbReference type="NCBI Taxonomy" id="375"/>
    <lineage>
        <taxon>Bacteria</taxon>
        <taxon>Pseudomonadati</taxon>
        <taxon>Pseudomonadota</taxon>
        <taxon>Alphaproteobacteria</taxon>
        <taxon>Hyphomicrobiales</taxon>
        <taxon>Nitrobacteraceae</taxon>
        <taxon>Bradyrhizobium</taxon>
    </lineage>
</organism>
<dbReference type="InterPro" id="IPR058852">
    <property type="entry name" value="HTH_77"/>
</dbReference>
<evidence type="ECO:0000313" key="4">
    <source>
        <dbReference type="EMBL" id="OSJ29972.1"/>
    </source>
</evidence>
<reference evidence="4 5" key="1">
    <citation type="submission" date="2017-03" db="EMBL/GenBank/DDBJ databases">
        <title>Whole genome sequences of fourteen strains of Bradyrhizobium canariense and one strain of Bradyrhizobium japonicum isolated from Lupinus (Papilionoideae: Genisteae) species in Algeria.</title>
        <authorList>
            <person name="Crovadore J."/>
            <person name="Chekireb D."/>
            <person name="Brachmann A."/>
            <person name="Chablais R."/>
            <person name="Cochard B."/>
            <person name="Lefort F."/>
        </authorList>
    </citation>
    <scope>NUCLEOTIDE SEQUENCE [LARGE SCALE GENOMIC DNA]</scope>
    <source>
        <strain evidence="4 5">UBMA197</strain>
    </source>
</reference>
<dbReference type="SUPFAM" id="SSF52540">
    <property type="entry name" value="P-loop containing nucleoside triphosphate hydrolases"/>
    <property type="match status" value="1"/>
</dbReference>
<dbReference type="GO" id="GO:0043531">
    <property type="term" value="F:ADP binding"/>
    <property type="evidence" value="ECO:0007669"/>
    <property type="project" value="InterPro"/>
</dbReference>
<dbReference type="RefSeq" id="WP_085402244.1">
    <property type="nucleotide sequence ID" value="NZ_NAFL01000263.1"/>
</dbReference>
<accession>A0A1Y2JJV1</accession>
<dbReference type="SUPFAM" id="SSF48452">
    <property type="entry name" value="TPR-like"/>
    <property type="match status" value="1"/>
</dbReference>
<dbReference type="AlphaFoldDB" id="A0A1Y2JJV1"/>
<evidence type="ECO:0000256" key="1">
    <source>
        <dbReference type="ARBA" id="ARBA00023125"/>
    </source>
</evidence>
<dbReference type="Gene3D" id="3.40.50.300">
    <property type="entry name" value="P-loop containing nucleotide triphosphate hydrolases"/>
    <property type="match status" value="1"/>
</dbReference>
<dbReference type="InterPro" id="IPR002182">
    <property type="entry name" value="NB-ARC"/>
</dbReference>
<name>A0A1Y2JJV1_BRAJP</name>
<dbReference type="EMBL" id="NAFL01000263">
    <property type="protein sequence ID" value="OSJ29972.1"/>
    <property type="molecule type" value="Genomic_DNA"/>
</dbReference>
<feature type="domain" description="OmpR/PhoB-type" evidence="3">
    <location>
        <begin position="10"/>
        <end position="107"/>
    </location>
</feature>
<protein>
    <recommendedName>
        <fullName evidence="3">OmpR/PhoB-type domain-containing protein</fullName>
    </recommendedName>
</protein>